<comment type="pathway">
    <text evidence="6 7">Sulfur metabolism; hydrogen sulfide biosynthesis; sulfite from sulfate: step 2/3.</text>
</comment>
<keyword evidence="5 6" id="KW-0067">ATP-binding</keyword>
<evidence type="ECO:0000256" key="4">
    <source>
        <dbReference type="ARBA" id="ARBA00022741"/>
    </source>
</evidence>
<keyword evidence="4 6" id="KW-0547">Nucleotide-binding</keyword>
<feature type="domain" description="APS kinase" evidence="8">
    <location>
        <begin position="4"/>
        <end position="154"/>
    </location>
</feature>
<dbReference type="UniPathway" id="UPA00140">
    <property type="reaction ID" value="UER00205"/>
</dbReference>
<dbReference type="SUPFAM" id="SSF52540">
    <property type="entry name" value="P-loop containing nucleoside triphosphate hydrolases"/>
    <property type="match status" value="1"/>
</dbReference>
<dbReference type="HAMAP" id="MF_00065">
    <property type="entry name" value="Adenylyl_sulf_kinase"/>
    <property type="match status" value="1"/>
</dbReference>
<evidence type="ECO:0000256" key="1">
    <source>
        <dbReference type="ARBA" id="ARBA00001823"/>
    </source>
</evidence>
<dbReference type="GO" id="GO:0005737">
    <property type="term" value="C:cytoplasm"/>
    <property type="evidence" value="ECO:0007669"/>
    <property type="project" value="TreeGrafter"/>
</dbReference>
<evidence type="ECO:0000256" key="6">
    <source>
        <dbReference type="HAMAP-Rule" id="MF_00065"/>
    </source>
</evidence>
<comment type="function">
    <text evidence="6 7">Catalyzes the synthesis of activated sulfate.</text>
</comment>
<dbReference type="Gene3D" id="3.40.50.300">
    <property type="entry name" value="P-loop containing nucleotide triphosphate hydrolases"/>
    <property type="match status" value="1"/>
</dbReference>
<dbReference type="STRING" id="416944.SAMN05421548_12277"/>
<keyword evidence="6" id="KW-0597">Phosphoprotein</keyword>
<evidence type="ECO:0000313" key="9">
    <source>
        <dbReference type="EMBL" id="SDD61344.1"/>
    </source>
</evidence>
<evidence type="ECO:0000256" key="3">
    <source>
        <dbReference type="ARBA" id="ARBA00022679"/>
    </source>
</evidence>
<comment type="catalytic activity">
    <reaction evidence="1 6 7">
        <text>adenosine 5'-phosphosulfate + ATP = 3'-phosphoadenylyl sulfate + ADP + H(+)</text>
        <dbReference type="Rhea" id="RHEA:24152"/>
        <dbReference type="ChEBI" id="CHEBI:15378"/>
        <dbReference type="ChEBI" id="CHEBI:30616"/>
        <dbReference type="ChEBI" id="CHEBI:58243"/>
        <dbReference type="ChEBI" id="CHEBI:58339"/>
        <dbReference type="ChEBI" id="CHEBI:456216"/>
        <dbReference type="EC" id="2.7.1.25"/>
    </reaction>
</comment>
<dbReference type="GO" id="GO:0004781">
    <property type="term" value="F:sulfate adenylyltransferase (ATP) activity"/>
    <property type="evidence" value="ECO:0007669"/>
    <property type="project" value="TreeGrafter"/>
</dbReference>
<dbReference type="NCBIfam" id="TIGR00455">
    <property type="entry name" value="apsK"/>
    <property type="match status" value="1"/>
</dbReference>
<dbReference type="EC" id="2.7.1.25" evidence="2 6"/>
<protein>
    <recommendedName>
        <fullName evidence="2 6">Adenylyl-sulfate kinase</fullName>
        <ecNumber evidence="2 6">2.7.1.25</ecNumber>
    </recommendedName>
    <alternativeName>
        <fullName evidence="6">APS kinase</fullName>
    </alternativeName>
    <alternativeName>
        <fullName evidence="6">ATP adenosine-5'-phosphosulfate 3'-phosphotransferase</fullName>
    </alternativeName>
    <alternativeName>
        <fullName evidence="6">Adenosine-5'-phosphosulfate kinase</fullName>
    </alternativeName>
</protein>
<dbReference type="GO" id="GO:0005524">
    <property type="term" value="F:ATP binding"/>
    <property type="evidence" value="ECO:0007669"/>
    <property type="project" value="UniProtKB-UniRule"/>
</dbReference>
<dbReference type="InterPro" id="IPR002891">
    <property type="entry name" value="APS"/>
</dbReference>
<dbReference type="PANTHER" id="PTHR42700:SF1">
    <property type="entry name" value="SULFATE ADENYLYLTRANSFERASE"/>
    <property type="match status" value="1"/>
</dbReference>
<feature type="active site" description="Phosphoserine intermediate" evidence="6">
    <location>
        <position position="86"/>
    </location>
</feature>
<dbReference type="GO" id="GO:0004020">
    <property type="term" value="F:adenylylsulfate kinase activity"/>
    <property type="evidence" value="ECO:0007669"/>
    <property type="project" value="UniProtKB-UniRule"/>
</dbReference>
<dbReference type="RefSeq" id="WP_092001220.1">
    <property type="nucleotide sequence ID" value="NZ_FMYQ01000022.1"/>
</dbReference>
<gene>
    <name evidence="6" type="primary">cysC</name>
    <name evidence="9" type="ORF">SAMN05421548_12277</name>
</gene>
<dbReference type="Pfam" id="PF01583">
    <property type="entry name" value="APS_kinase"/>
    <property type="match status" value="1"/>
</dbReference>
<organism evidence="9 10">
    <name type="scientific">Paraburkholderia lycopersici</name>
    <dbReference type="NCBI Taxonomy" id="416944"/>
    <lineage>
        <taxon>Bacteria</taxon>
        <taxon>Pseudomonadati</taxon>
        <taxon>Pseudomonadota</taxon>
        <taxon>Betaproteobacteria</taxon>
        <taxon>Burkholderiales</taxon>
        <taxon>Burkholderiaceae</taxon>
        <taxon>Paraburkholderia</taxon>
    </lineage>
</organism>
<evidence type="ECO:0000256" key="7">
    <source>
        <dbReference type="RuleBase" id="RU004347"/>
    </source>
</evidence>
<proteinExistence type="inferred from homology"/>
<sequence>MKNQPATLWLTGLSAAGKTTLAQALAERLAAMGAACQVLDGDVVRKELSRDLGFSKADRSENIRRVADRCRQINDAGTWAIAALISPYRDDRERARRTVGEGRFFEVYLATPLAVCEARDPKGLYRRARAGDLANFTGISDPYEEPLSPDLRLDTVALSVAGCVDATMDLMQRR</sequence>
<comment type="similarity">
    <text evidence="6 7">Belongs to the APS kinase family.</text>
</comment>
<evidence type="ECO:0000313" key="10">
    <source>
        <dbReference type="Proteomes" id="UP000198908"/>
    </source>
</evidence>
<dbReference type="Proteomes" id="UP000198908">
    <property type="component" value="Unassembled WGS sequence"/>
</dbReference>
<keyword evidence="3 6" id="KW-0808">Transferase</keyword>
<evidence type="ECO:0000256" key="2">
    <source>
        <dbReference type="ARBA" id="ARBA00012121"/>
    </source>
</evidence>
<reference evidence="10" key="1">
    <citation type="submission" date="2016-09" db="EMBL/GenBank/DDBJ databases">
        <authorList>
            <person name="Varghese N."/>
            <person name="Submissions S."/>
        </authorList>
    </citation>
    <scope>NUCLEOTIDE SEQUENCE [LARGE SCALE GENOMIC DNA]</scope>
    <source>
        <strain evidence="10">TNe-862</strain>
    </source>
</reference>
<dbReference type="GO" id="GO:0010134">
    <property type="term" value="P:sulfate assimilation via adenylyl sulfate reduction"/>
    <property type="evidence" value="ECO:0007669"/>
    <property type="project" value="TreeGrafter"/>
</dbReference>
<evidence type="ECO:0000259" key="8">
    <source>
        <dbReference type="Pfam" id="PF01583"/>
    </source>
</evidence>
<accession>A0A1G6W688</accession>
<dbReference type="PANTHER" id="PTHR42700">
    <property type="entry name" value="SULFATE ADENYLYLTRANSFERASE"/>
    <property type="match status" value="1"/>
</dbReference>
<keyword evidence="10" id="KW-1185">Reference proteome</keyword>
<evidence type="ECO:0000256" key="5">
    <source>
        <dbReference type="ARBA" id="ARBA00022840"/>
    </source>
</evidence>
<dbReference type="InterPro" id="IPR059117">
    <property type="entry name" value="APS_kinase_dom"/>
</dbReference>
<dbReference type="EMBL" id="FMYQ01000022">
    <property type="protein sequence ID" value="SDD61344.1"/>
    <property type="molecule type" value="Genomic_DNA"/>
</dbReference>
<name>A0A1G6W688_9BURK</name>
<dbReference type="InterPro" id="IPR027417">
    <property type="entry name" value="P-loop_NTPase"/>
</dbReference>
<dbReference type="GO" id="GO:0019379">
    <property type="term" value="P:sulfate assimilation, phosphoadenylyl sulfate reduction by phosphoadenylyl-sulfate reductase (thioredoxin)"/>
    <property type="evidence" value="ECO:0007669"/>
    <property type="project" value="TreeGrafter"/>
</dbReference>
<feature type="binding site" evidence="6">
    <location>
        <begin position="12"/>
        <end position="19"/>
    </location>
    <ligand>
        <name>ATP</name>
        <dbReference type="ChEBI" id="CHEBI:30616"/>
    </ligand>
</feature>
<dbReference type="NCBIfam" id="NF003013">
    <property type="entry name" value="PRK03846.1"/>
    <property type="match status" value="1"/>
</dbReference>
<dbReference type="CDD" id="cd02027">
    <property type="entry name" value="APSK"/>
    <property type="match status" value="1"/>
</dbReference>
<dbReference type="AlphaFoldDB" id="A0A1G6W688"/>
<dbReference type="InterPro" id="IPR050512">
    <property type="entry name" value="Sulf_AdTrans/APS_kinase"/>
</dbReference>
<dbReference type="GO" id="GO:0070814">
    <property type="term" value="P:hydrogen sulfide biosynthetic process"/>
    <property type="evidence" value="ECO:0007669"/>
    <property type="project" value="UniProtKB-UniRule"/>
</dbReference>
<keyword evidence="6 7" id="KW-0418">Kinase</keyword>
<dbReference type="OrthoDB" id="9804504at2"/>